<gene>
    <name evidence="2" type="ORF">LCGC14_2898630</name>
</gene>
<protein>
    <recommendedName>
        <fullName evidence="1">YopX protein domain-containing protein</fullName>
    </recommendedName>
</protein>
<comment type="caution">
    <text evidence="2">The sequence shown here is derived from an EMBL/GenBank/DDBJ whole genome shotgun (WGS) entry which is preliminary data.</text>
</comment>
<dbReference type="Gene3D" id="2.30.30.290">
    <property type="entry name" value="YopX-like domains"/>
    <property type="match status" value="1"/>
</dbReference>
<organism evidence="2">
    <name type="scientific">marine sediment metagenome</name>
    <dbReference type="NCBI Taxonomy" id="412755"/>
    <lineage>
        <taxon>unclassified sequences</taxon>
        <taxon>metagenomes</taxon>
        <taxon>ecological metagenomes</taxon>
    </lineage>
</organism>
<sequence>MSDTRFRAWDGECMMTNLDSVTLSELNAGVIYDGDGPEDCATVTIMQFTGFKDKNGKEICQKDIFAMGTERYVVNKRSGCFMADNIRNGHSLTHAREDVRVWHTLMESSLLIEVLGNIYENPELMDKT</sequence>
<dbReference type="Pfam" id="PF09643">
    <property type="entry name" value="YopX"/>
    <property type="match status" value="1"/>
</dbReference>
<dbReference type="NCBIfam" id="TIGR01671">
    <property type="entry name" value="phage_TIGR01671"/>
    <property type="match status" value="1"/>
</dbReference>
<name>A0A0F8XV47_9ZZZZ</name>
<accession>A0A0F8XV47</accession>
<dbReference type="InterPro" id="IPR010024">
    <property type="entry name" value="CHP16711"/>
</dbReference>
<dbReference type="EMBL" id="LAZR01056999">
    <property type="protein sequence ID" value="KKK72962.1"/>
    <property type="molecule type" value="Genomic_DNA"/>
</dbReference>
<evidence type="ECO:0000313" key="2">
    <source>
        <dbReference type="EMBL" id="KKK72962.1"/>
    </source>
</evidence>
<dbReference type="InterPro" id="IPR019096">
    <property type="entry name" value="YopX_protein"/>
</dbReference>
<proteinExistence type="predicted"/>
<dbReference type="SUPFAM" id="SSF159006">
    <property type="entry name" value="YopX-like"/>
    <property type="match status" value="1"/>
</dbReference>
<dbReference type="InterPro" id="IPR023385">
    <property type="entry name" value="YopX-like_C"/>
</dbReference>
<reference evidence="2" key="1">
    <citation type="journal article" date="2015" name="Nature">
        <title>Complex archaea that bridge the gap between prokaryotes and eukaryotes.</title>
        <authorList>
            <person name="Spang A."/>
            <person name="Saw J.H."/>
            <person name="Jorgensen S.L."/>
            <person name="Zaremba-Niedzwiedzka K."/>
            <person name="Martijn J."/>
            <person name="Lind A.E."/>
            <person name="van Eijk R."/>
            <person name="Schleper C."/>
            <person name="Guy L."/>
            <person name="Ettema T.J."/>
        </authorList>
    </citation>
    <scope>NUCLEOTIDE SEQUENCE</scope>
</reference>
<feature type="domain" description="YopX protein" evidence="1">
    <location>
        <begin position="6"/>
        <end position="126"/>
    </location>
</feature>
<dbReference type="AlphaFoldDB" id="A0A0F8XV47"/>
<evidence type="ECO:0000259" key="1">
    <source>
        <dbReference type="Pfam" id="PF09643"/>
    </source>
</evidence>